<dbReference type="Gene3D" id="3.30.450.40">
    <property type="match status" value="1"/>
</dbReference>
<feature type="compositionally biased region" description="Basic and acidic residues" evidence="1">
    <location>
        <begin position="121"/>
        <end position="130"/>
    </location>
</feature>
<sequence>DENGFTTKHMLCVPVTNSEGKTIAVVQAINKLDTGTASIQRRTSSKARLERHASRIKREGVGQVGFNHNDLRTLQSLCSHIAVALERLDGSDEDEGKDLKETIRLLKNGGTQAGQEAPFGFRERRPLHKD</sequence>
<evidence type="ECO:0008006" key="4">
    <source>
        <dbReference type="Google" id="ProtNLM"/>
    </source>
</evidence>
<name>A0ABQ6MW73_9STRA</name>
<dbReference type="SUPFAM" id="SSF55781">
    <property type="entry name" value="GAF domain-like"/>
    <property type="match status" value="1"/>
</dbReference>
<dbReference type="Proteomes" id="UP001165060">
    <property type="component" value="Unassembled WGS sequence"/>
</dbReference>
<organism evidence="2 3">
    <name type="scientific">Tetraparma gracilis</name>
    <dbReference type="NCBI Taxonomy" id="2962635"/>
    <lineage>
        <taxon>Eukaryota</taxon>
        <taxon>Sar</taxon>
        <taxon>Stramenopiles</taxon>
        <taxon>Ochrophyta</taxon>
        <taxon>Bolidophyceae</taxon>
        <taxon>Parmales</taxon>
        <taxon>Triparmaceae</taxon>
        <taxon>Tetraparma</taxon>
    </lineage>
</organism>
<evidence type="ECO:0000256" key="1">
    <source>
        <dbReference type="SAM" id="MobiDB-lite"/>
    </source>
</evidence>
<keyword evidence="3" id="KW-1185">Reference proteome</keyword>
<protein>
    <recommendedName>
        <fullName evidence="4">GAF domain-containing protein</fullName>
    </recommendedName>
</protein>
<evidence type="ECO:0000313" key="3">
    <source>
        <dbReference type="Proteomes" id="UP001165060"/>
    </source>
</evidence>
<comment type="caution">
    <text evidence="2">The sequence shown here is derived from an EMBL/GenBank/DDBJ whole genome shotgun (WGS) entry which is preliminary data.</text>
</comment>
<gene>
    <name evidence="2" type="ORF">TeGR_g1580</name>
</gene>
<feature type="region of interest" description="Disordered" evidence="1">
    <location>
        <begin position="107"/>
        <end position="130"/>
    </location>
</feature>
<proteinExistence type="predicted"/>
<dbReference type="EMBL" id="BRYB01000606">
    <property type="protein sequence ID" value="GMI33844.1"/>
    <property type="molecule type" value="Genomic_DNA"/>
</dbReference>
<evidence type="ECO:0000313" key="2">
    <source>
        <dbReference type="EMBL" id="GMI33844.1"/>
    </source>
</evidence>
<feature type="non-terminal residue" evidence="2">
    <location>
        <position position="1"/>
    </location>
</feature>
<accession>A0ABQ6MW73</accession>
<reference evidence="2 3" key="1">
    <citation type="journal article" date="2023" name="Commun. Biol.">
        <title>Genome analysis of Parmales, the sister group of diatoms, reveals the evolutionary specialization of diatoms from phago-mixotrophs to photoautotrophs.</title>
        <authorList>
            <person name="Ban H."/>
            <person name="Sato S."/>
            <person name="Yoshikawa S."/>
            <person name="Yamada K."/>
            <person name="Nakamura Y."/>
            <person name="Ichinomiya M."/>
            <person name="Sato N."/>
            <person name="Blanc-Mathieu R."/>
            <person name="Endo H."/>
            <person name="Kuwata A."/>
            <person name="Ogata H."/>
        </authorList>
    </citation>
    <scope>NUCLEOTIDE SEQUENCE [LARGE SCALE GENOMIC DNA]</scope>
</reference>
<dbReference type="InterPro" id="IPR029016">
    <property type="entry name" value="GAF-like_dom_sf"/>
</dbReference>